<reference evidence="1 2" key="1">
    <citation type="submission" date="2023-08" db="EMBL/GenBank/DDBJ databases">
        <title>Black Yeasts Isolated from many extreme environments.</title>
        <authorList>
            <person name="Coleine C."/>
            <person name="Stajich J.E."/>
            <person name="Selbmann L."/>
        </authorList>
    </citation>
    <scope>NUCLEOTIDE SEQUENCE [LARGE SCALE GENOMIC DNA]</scope>
    <source>
        <strain evidence="1 2">CCFEE 5935</strain>
    </source>
</reference>
<dbReference type="EMBL" id="JAVRRT010000001">
    <property type="protein sequence ID" value="KAK5175485.1"/>
    <property type="molecule type" value="Genomic_DNA"/>
</dbReference>
<name>A0AAV9PPT2_9PEZI</name>
<protein>
    <submittedName>
        <fullName evidence="1">Uncharacterized protein</fullName>
    </submittedName>
</protein>
<organism evidence="1 2">
    <name type="scientific">Saxophila tyrrhenica</name>
    <dbReference type="NCBI Taxonomy" id="1690608"/>
    <lineage>
        <taxon>Eukaryota</taxon>
        <taxon>Fungi</taxon>
        <taxon>Dikarya</taxon>
        <taxon>Ascomycota</taxon>
        <taxon>Pezizomycotina</taxon>
        <taxon>Dothideomycetes</taxon>
        <taxon>Dothideomycetidae</taxon>
        <taxon>Mycosphaerellales</taxon>
        <taxon>Extremaceae</taxon>
        <taxon>Saxophila</taxon>
    </lineage>
</organism>
<sequence length="279" mass="31843">MSSRRKGREEALAQLSEARSRGDNVDIADLRYRTTIGTLMAVKRKVRVPPHESGIFNYDKFKERRYQEKRGVRLEFNSPPNYPYGCEPDCETCFTQHFPARISVSDSEALKAITGLTSSINSDLEFLHQALRMHADFLVSRWKKKSQAKRLDFLNSLSQGTKKSSGFLQPRGDGISLHEKKWAAIHLISDRTRETPQIDPKQLLKGSEFAKDPYAHAATPHFLRALNCMEVADQMMRYQTSWLLPYLDEETLAGDPLVLLSLLHYRTGHTPVGLLTSYD</sequence>
<dbReference type="RefSeq" id="XP_064664123.1">
    <property type="nucleotide sequence ID" value="XM_064797889.1"/>
</dbReference>
<gene>
    <name evidence="1" type="ORF">LTR77_000624</name>
</gene>
<keyword evidence="2" id="KW-1185">Reference proteome</keyword>
<dbReference type="AlphaFoldDB" id="A0AAV9PPT2"/>
<dbReference type="GeneID" id="89921974"/>
<proteinExistence type="predicted"/>
<evidence type="ECO:0000313" key="1">
    <source>
        <dbReference type="EMBL" id="KAK5175485.1"/>
    </source>
</evidence>
<evidence type="ECO:0000313" key="2">
    <source>
        <dbReference type="Proteomes" id="UP001337655"/>
    </source>
</evidence>
<comment type="caution">
    <text evidence="1">The sequence shown here is derived from an EMBL/GenBank/DDBJ whole genome shotgun (WGS) entry which is preliminary data.</text>
</comment>
<accession>A0AAV9PPT2</accession>
<dbReference type="Proteomes" id="UP001337655">
    <property type="component" value="Unassembled WGS sequence"/>
</dbReference>